<dbReference type="Pfam" id="PF01408">
    <property type="entry name" value="GFO_IDH_MocA"/>
    <property type="match status" value="1"/>
</dbReference>
<dbReference type="InterPro" id="IPR051450">
    <property type="entry name" value="Gfo/Idh/MocA_Oxidoreductases"/>
</dbReference>
<dbReference type="EMBL" id="FOTQ01000001">
    <property type="protein sequence ID" value="SFL38954.1"/>
    <property type="molecule type" value="Genomic_DNA"/>
</dbReference>
<dbReference type="InterPro" id="IPR055170">
    <property type="entry name" value="GFO_IDH_MocA-like_dom"/>
</dbReference>
<dbReference type="SUPFAM" id="SSF55347">
    <property type="entry name" value="Glyceraldehyde-3-phosphate dehydrogenase-like, C-terminal domain"/>
    <property type="match status" value="1"/>
</dbReference>
<organism evidence="3 4">
    <name type="scientific">Shimia aestuarii</name>
    <dbReference type="NCBI Taxonomy" id="254406"/>
    <lineage>
        <taxon>Bacteria</taxon>
        <taxon>Pseudomonadati</taxon>
        <taxon>Pseudomonadota</taxon>
        <taxon>Alphaproteobacteria</taxon>
        <taxon>Rhodobacterales</taxon>
        <taxon>Roseobacteraceae</taxon>
    </lineage>
</organism>
<dbReference type="Proteomes" id="UP000199144">
    <property type="component" value="Unassembled WGS sequence"/>
</dbReference>
<dbReference type="PANTHER" id="PTHR43377">
    <property type="entry name" value="BILIVERDIN REDUCTASE A"/>
    <property type="match status" value="1"/>
</dbReference>
<dbReference type="RefSeq" id="WP_093089921.1">
    <property type="nucleotide sequence ID" value="NZ_FOTQ01000001.1"/>
</dbReference>
<feature type="domain" description="GFO/IDH/MocA-like oxidoreductase" evidence="2">
    <location>
        <begin position="142"/>
        <end position="278"/>
    </location>
</feature>
<name>A0A1I4H9P0_9RHOB</name>
<dbReference type="STRING" id="254406.SAMN04488042_1018"/>
<dbReference type="InterPro" id="IPR000683">
    <property type="entry name" value="Gfo/Idh/MocA-like_OxRdtase_N"/>
</dbReference>
<evidence type="ECO:0000259" key="2">
    <source>
        <dbReference type="Pfam" id="PF22725"/>
    </source>
</evidence>
<dbReference type="Gene3D" id="3.40.50.720">
    <property type="entry name" value="NAD(P)-binding Rossmann-like Domain"/>
    <property type="match status" value="1"/>
</dbReference>
<dbReference type="OrthoDB" id="9792935at2"/>
<evidence type="ECO:0000313" key="4">
    <source>
        <dbReference type="Proteomes" id="UP000199144"/>
    </source>
</evidence>
<dbReference type="InterPro" id="IPR036291">
    <property type="entry name" value="NAD(P)-bd_dom_sf"/>
</dbReference>
<feature type="domain" description="Gfo/Idh/MocA-like oxidoreductase N-terminal" evidence="1">
    <location>
        <begin position="18"/>
        <end position="134"/>
    </location>
</feature>
<dbReference type="PANTHER" id="PTHR43377:SF8">
    <property type="entry name" value="BLR3664 PROTEIN"/>
    <property type="match status" value="1"/>
</dbReference>
<proteinExistence type="predicted"/>
<evidence type="ECO:0000259" key="1">
    <source>
        <dbReference type="Pfam" id="PF01408"/>
    </source>
</evidence>
<evidence type="ECO:0000313" key="3">
    <source>
        <dbReference type="EMBL" id="SFL38954.1"/>
    </source>
</evidence>
<accession>A0A1I4H9P0</accession>
<sequence>MVSSRDSGTVGKAGSGLRLAIAGIGLVGQRHADALDHVAGATLCAIVDPSDMGKAEAAARNVPWYGELESMIRAEAPDGIILSTPTKLHVAQGLACVESGVPVLIEKPLADDIDAARVLIDRAEKAGVAILVGHHRRHNPIIRKALELIREGHVGTVRAVQATCWFYKPDGYFDVAPWRKKTGAGPISVNLVHDIDLLRHLCGEVVSVQAQAAPSARGFENEDVGVALLRFESGALGTITVSDSIVSPWSWEMTSQEYPVYPATSQSAYQIGGSHGSLSIPDLTLWSHGAQRDWWSPISATSMPRGASDPLINQMAHFVAVIEGREAPVVSGREGLRSLAVVGAIQDAARTRETIHLVSEAVEAARTGAEGLRDRKGHFENPVQ</sequence>
<dbReference type="SUPFAM" id="SSF51735">
    <property type="entry name" value="NAD(P)-binding Rossmann-fold domains"/>
    <property type="match status" value="1"/>
</dbReference>
<protein>
    <submittedName>
        <fullName evidence="3">Predicted dehydrogenase</fullName>
    </submittedName>
</protein>
<dbReference type="AlphaFoldDB" id="A0A1I4H9P0"/>
<dbReference type="Pfam" id="PF22725">
    <property type="entry name" value="GFO_IDH_MocA_C3"/>
    <property type="match status" value="1"/>
</dbReference>
<dbReference type="Gene3D" id="3.30.360.10">
    <property type="entry name" value="Dihydrodipicolinate Reductase, domain 2"/>
    <property type="match status" value="1"/>
</dbReference>
<gene>
    <name evidence="3" type="ORF">SAMN04488042_1018</name>
</gene>
<keyword evidence="4" id="KW-1185">Reference proteome</keyword>
<dbReference type="GO" id="GO:0000166">
    <property type="term" value="F:nucleotide binding"/>
    <property type="evidence" value="ECO:0007669"/>
    <property type="project" value="InterPro"/>
</dbReference>
<reference evidence="3 4" key="1">
    <citation type="submission" date="2016-10" db="EMBL/GenBank/DDBJ databases">
        <authorList>
            <person name="de Groot N.N."/>
        </authorList>
    </citation>
    <scope>NUCLEOTIDE SEQUENCE [LARGE SCALE GENOMIC DNA]</scope>
    <source>
        <strain evidence="3 4">DSM 15283</strain>
    </source>
</reference>